<proteinExistence type="predicted"/>
<dbReference type="PROSITE" id="PS51257">
    <property type="entry name" value="PROKAR_LIPOPROTEIN"/>
    <property type="match status" value="1"/>
</dbReference>
<protein>
    <recommendedName>
        <fullName evidence="4">Lipoprotein</fullName>
    </recommendedName>
</protein>
<keyword evidence="1" id="KW-0732">Signal</keyword>
<gene>
    <name evidence="2" type="ORF">C8D93_10153</name>
</gene>
<dbReference type="AlphaFoldDB" id="A0A318EIU8"/>
<name>A0A318EIU8_9GAMM</name>
<comment type="caution">
    <text evidence="2">The sequence shown here is derived from an EMBL/GenBank/DDBJ whole genome shotgun (WGS) entry which is preliminary data.</text>
</comment>
<dbReference type="OrthoDB" id="7063703at2"/>
<feature type="chain" id="PRO_5016397643" description="Lipoprotein" evidence="1">
    <location>
        <begin position="24"/>
        <end position="134"/>
    </location>
</feature>
<evidence type="ECO:0000313" key="3">
    <source>
        <dbReference type="Proteomes" id="UP000248330"/>
    </source>
</evidence>
<evidence type="ECO:0000256" key="1">
    <source>
        <dbReference type="SAM" id="SignalP"/>
    </source>
</evidence>
<organism evidence="2 3">
    <name type="scientific">Sinimarinibacterium flocculans</name>
    <dbReference type="NCBI Taxonomy" id="985250"/>
    <lineage>
        <taxon>Bacteria</taxon>
        <taxon>Pseudomonadati</taxon>
        <taxon>Pseudomonadota</taxon>
        <taxon>Gammaproteobacteria</taxon>
        <taxon>Nevskiales</taxon>
        <taxon>Nevskiaceae</taxon>
        <taxon>Sinimarinibacterium</taxon>
    </lineage>
</organism>
<evidence type="ECO:0008006" key="4">
    <source>
        <dbReference type="Google" id="ProtNLM"/>
    </source>
</evidence>
<dbReference type="Proteomes" id="UP000248330">
    <property type="component" value="Unassembled WGS sequence"/>
</dbReference>
<reference evidence="2 3" key="1">
    <citation type="submission" date="2018-04" db="EMBL/GenBank/DDBJ databases">
        <title>Genomic Encyclopedia of Type Strains, Phase IV (KMG-IV): sequencing the most valuable type-strain genomes for metagenomic binning, comparative biology and taxonomic classification.</title>
        <authorList>
            <person name="Goeker M."/>
        </authorList>
    </citation>
    <scope>NUCLEOTIDE SEQUENCE [LARGE SCALE GENOMIC DNA]</scope>
    <source>
        <strain evidence="2 3">DSM 104150</strain>
    </source>
</reference>
<keyword evidence="3" id="KW-1185">Reference proteome</keyword>
<dbReference type="EMBL" id="QICN01000001">
    <property type="protein sequence ID" value="PXV71015.1"/>
    <property type="molecule type" value="Genomic_DNA"/>
</dbReference>
<feature type="signal peptide" evidence="1">
    <location>
        <begin position="1"/>
        <end position="23"/>
    </location>
</feature>
<evidence type="ECO:0000313" key="2">
    <source>
        <dbReference type="EMBL" id="PXV71015.1"/>
    </source>
</evidence>
<sequence>MLSIAMRYRFVLFAFTTMLSACFGGYDPSQPVTFAPGTAVPVELAVHHLDQVIDQRITLSGLPRAREGRCAGVQPLTRKDWMLTGENGACLWVSGQTEHARLLDLRPGTSDERVEVTGRLLRTDQGVFVLRLDR</sequence>
<dbReference type="RefSeq" id="WP_146216470.1">
    <property type="nucleotide sequence ID" value="NZ_CAWNXA010000001.1"/>
</dbReference>
<accession>A0A318EIU8</accession>